<evidence type="ECO:0008006" key="4">
    <source>
        <dbReference type="Google" id="ProtNLM"/>
    </source>
</evidence>
<feature type="signal peptide" evidence="1">
    <location>
        <begin position="1"/>
        <end position="28"/>
    </location>
</feature>
<feature type="chain" id="PRO_5042003046" description="Secreted protein" evidence="1">
    <location>
        <begin position="29"/>
        <end position="105"/>
    </location>
</feature>
<dbReference type="AlphaFoldDB" id="A0AAD7T3M4"/>
<evidence type="ECO:0000313" key="3">
    <source>
        <dbReference type="Proteomes" id="UP001221898"/>
    </source>
</evidence>
<organism evidence="2 3">
    <name type="scientific">Aldrovandia affinis</name>
    <dbReference type="NCBI Taxonomy" id="143900"/>
    <lineage>
        <taxon>Eukaryota</taxon>
        <taxon>Metazoa</taxon>
        <taxon>Chordata</taxon>
        <taxon>Craniata</taxon>
        <taxon>Vertebrata</taxon>
        <taxon>Euteleostomi</taxon>
        <taxon>Actinopterygii</taxon>
        <taxon>Neopterygii</taxon>
        <taxon>Teleostei</taxon>
        <taxon>Notacanthiformes</taxon>
        <taxon>Halosauridae</taxon>
        <taxon>Aldrovandia</taxon>
    </lineage>
</organism>
<dbReference type="Proteomes" id="UP001221898">
    <property type="component" value="Unassembled WGS sequence"/>
</dbReference>
<name>A0AAD7T3M4_9TELE</name>
<keyword evidence="3" id="KW-1185">Reference proteome</keyword>
<evidence type="ECO:0000313" key="2">
    <source>
        <dbReference type="EMBL" id="KAJ8413810.1"/>
    </source>
</evidence>
<proteinExistence type="predicted"/>
<reference evidence="2" key="1">
    <citation type="journal article" date="2023" name="Science">
        <title>Genome structures resolve the early diversification of teleost fishes.</title>
        <authorList>
            <person name="Parey E."/>
            <person name="Louis A."/>
            <person name="Montfort J."/>
            <person name="Bouchez O."/>
            <person name="Roques C."/>
            <person name="Iampietro C."/>
            <person name="Lluch J."/>
            <person name="Castinel A."/>
            <person name="Donnadieu C."/>
            <person name="Desvignes T."/>
            <person name="Floi Bucao C."/>
            <person name="Jouanno E."/>
            <person name="Wen M."/>
            <person name="Mejri S."/>
            <person name="Dirks R."/>
            <person name="Jansen H."/>
            <person name="Henkel C."/>
            <person name="Chen W.J."/>
            <person name="Zahm M."/>
            <person name="Cabau C."/>
            <person name="Klopp C."/>
            <person name="Thompson A.W."/>
            <person name="Robinson-Rechavi M."/>
            <person name="Braasch I."/>
            <person name="Lecointre G."/>
            <person name="Bobe J."/>
            <person name="Postlethwait J.H."/>
            <person name="Berthelot C."/>
            <person name="Roest Crollius H."/>
            <person name="Guiguen Y."/>
        </authorList>
    </citation>
    <scope>NUCLEOTIDE SEQUENCE</scope>
    <source>
        <strain evidence="2">NC1722</strain>
    </source>
</reference>
<keyword evidence="1" id="KW-0732">Signal</keyword>
<comment type="caution">
    <text evidence="2">The sequence shown here is derived from an EMBL/GenBank/DDBJ whole genome shotgun (WGS) entry which is preliminary data.</text>
</comment>
<dbReference type="EMBL" id="JAINUG010000014">
    <property type="protein sequence ID" value="KAJ8413810.1"/>
    <property type="molecule type" value="Genomic_DNA"/>
</dbReference>
<protein>
    <recommendedName>
        <fullName evidence="4">Secreted protein</fullName>
    </recommendedName>
</protein>
<accession>A0AAD7T3M4</accession>
<evidence type="ECO:0000256" key="1">
    <source>
        <dbReference type="SAM" id="SignalP"/>
    </source>
</evidence>
<gene>
    <name evidence="2" type="ORF">AAFF_G00064080</name>
</gene>
<sequence length="105" mass="11842">MSKALLHLFCLNCHFLCTLNSTKRGLSGMKGQRRPRLLMRHSQNAHHRTHAGSPVATEAKAETQTACYKTRFVNIWIRADRSTGTTDRSIWSGRLKAEQTACITT</sequence>